<dbReference type="SMART" id="SM00382">
    <property type="entry name" value="AAA"/>
    <property type="match status" value="1"/>
</dbReference>
<keyword evidence="6" id="KW-0472">Membrane</keyword>
<keyword evidence="4 8" id="KW-0067">ATP-binding</keyword>
<dbReference type="SUPFAM" id="SSF52540">
    <property type="entry name" value="P-loop containing nucleoside triphosphate hydrolases"/>
    <property type="match status" value="1"/>
</dbReference>
<dbReference type="GO" id="GO:0015697">
    <property type="term" value="P:quaternary ammonium group transport"/>
    <property type="evidence" value="ECO:0007669"/>
    <property type="project" value="UniProtKB-ARBA"/>
</dbReference>
<dbReference type="RefSeq" id="WP_136914018.1">
    <property type="nucleotide sequence ID" value="NZ_CP039371.1"/>
</dbReference>
<keyword evidence="5" id="KW-1278">Translocase</keyword>
<evidence type="ECO:0000256" key="3">
    <source>
        <dbReference type="ARBA" id="ARBA00022741"/>
    </source>
</evidence>
<dbReference type="PANTHER" id="PTHR43875">
    <property type="entry name" value="MALTODEXTRIN IMPORT ATP-BINDING PROTEIN MSMX"/>
    <property type="match status" value="1"/>
</dbReference>
<dbReference type="InterPro" id="IPR003439">
    <property type="entry name" value="ABC_transporter-like_ATP-bd"/>
</dbReference>
<keyword evidence="2" id="KW-1003">Cell membrane</keyword>
<dbReference type="GO" id="GO:0016887">
    <property type="term" value="F:ATP hydrolysis activity"/>
    <property type="evidence" value="ECO:0007669"/>
    <property type="project" value="InterPro"/>
</dbReference>
<dbReference type="GO" id="GO:0055052">
    <property type="term" value="C:ATP-binding cassette (ABC) transporter complex, substrate-binding subunit-containing"/>
    <property type="evidence" value="ECO:0007669"/>
    <property type="project" value="TreeGrafter"/>
</dbReference>
<accession>A0A4D6X763</accession>
<evidence type="ECO:0000256" key="2">
    <source>
        <dbReference type="ARBA" id="ARBA00022475"/>
    </source>
</evidence>
<feature type="domain" description="ABC transporter" evidence="7">
    <location>
        <begin position="4"/>
        <end position="243"/>
    </location>
</feature>
<evidence type="ECO:0000256" key="4">
    <source>
        <dbReference type="ARBA" id="ARBA00022840"/>
    </source>
</evidence>
<dbReference type="PANTHER" id="PTHR43875:SF15">
    <property type="entry name" value="TREHALOSE IMPORT ATP-BINDING PROTEIN SUGC"/>
    <property type="match status" value="1"/>
</dbReference>
<dbReference type="PROSITE" id="PS00211">
    <property type="entry name" value="ABC_TRANSPORTER_1"/>
    <property type="match status" value="1"/>
</dbReference>
<dbReference type="GO" id="GO:0005524">
    <property type="term" value="F:ATP binding"/>
    <property type="evidence" value="ECO:0007669"/>
    <property type="project" value="UniProtKB-KW"/>
</dbReference>
<dbReference type="EMBL" id="CP039371">
    <property type="protein sequence ID" value="QCI11854.1"/>
    <property type="molecule type" value="Genomic_DNA"/>
</dbReference>
<evidence type="ECO:0000313" key="8">
    <source>
        <dbReference type="EMBL" id="QCI11854.1"/>
    </source>
</evidence>
<keyword evidence="3" id="KW-0547">Nucleotide-binding</keyword>
<evidence type="ECO:0000259" key="7">
    <source>
        <dbReference type="PROSITE" id="PS50893"/>
    </source>
</evidence>
<keyword evidence="1" id="KW-0813">Transport</keyword>
<evidence type="ECO:0000256" key="6">
    <source>
        <dbReference type="ARBA" id="ARBA00023136"/>
    </source>
</evidence>
<reference evidence="9" key="1">
    <citation type="submission" date="2019-04" db="EMBL/GenBank/DDBJ databases">
        <title>Genome sequence of Pseudomonas putida 1290, an auxin catabolizing strain.</title>
        <authorList>
            <person name="Laird T.S."/>
            <person name="Leveau J.H.J."/>
        </authorList>
    </citation>
    <scope>NUCLEOTIDE SEQUENCE [LARGE SCALE GENOMIC DNA]</scope>
    <source>
        <strain evidence="9">1290</strain>
    </source>
</reference>
<dbReference type="InterPro" id="IPR003593">
    <property type="entry name" value="AAA+_ATPase"/>
</dbReference>
<dbReference type="Pfam" id="PF00005">
    <property type="entry name" value="ABC_tran"/>
    <property type="match status" value="1"/>
</dbReference>
<evidence type="ECO:0000313" key="9">
    <source>
        <dbReference type="Proteomes" id="UP000298551"/>
    </source>
</evidence>
<dbReference type="Proteomes" id="UP000298551">
    <property type="component" value="Chromosome"/>
</dbReference>
<gene>
    <name evidence="8" type="ORF">E6B08_10995</name>
</gene>
<dbReference type="InterPro" id="IPR047641">
    <property type="entry name" value="ABC_transpr_MalK/UgpC-like"/>
</dbReference>
<dbReference type="Gene3D" id="3.40.50.300">
    <property type="entry name" value="P-loop containing nucleotide triphosphate hydrolases"/>
    <property type="match status" value="1"/>
</dbReference>
<name>A0A4D6X763_PSEPU</name>
<proteinExistence type="predicted"/>
<protein>
    <submittedName>
        <fullName evidence="8">ABC transporter ATP-binding protein</fullName>
    </submittedName>
</protein>
<dbReference type="InterPro" id="IPR027417">
    <property type="entry name" value="P-loop_NTPase"/>
</dbReference>
<evidence type="ECO:0000256" key="5">
    <source>
        <dbReference type="ARBA" id="ARBA00022967"/>
    </source>
</evidence>
<evidence type="ECO:0000256" key="1">
    <source>
        <dbReference type="ARBA" id="ARBA00022448"/>
    </source>
</evidence>
<dbReference type="FunFam" id="3.40.50.300:FF:000425">
    <property type="entry name" value="Probable ABC transporter, ATP-binding subunit"/>
    <property type="match status" value="1"/>
</dbReference>
<dbReference type="PROSITE" id="PS50893">
    <property type="entry name" value="ABC_TRANSPORTER_2"/>
    <property type="match status" value="1"/>
</dbReference>
<sequence length="383" mass="41109">MSHVRLNQLRKRYGANHDATKAINGLDLSIEPGEFFVLLGPSGCGKTTTLRCIAGLERPDEGSIEIAGTLVAAPERGLFVPPERRDLGMVFQNYALWPHMTVEANVAYPVRARRSADDTGLVARRALRQVGLEALAGRYPAQLSGGQQQRVALARALAASPQLLLFDEPLSNLDASLRLQLREQLRTLHRELGYTAVYVTHDQSEALALADRIAVMQGGQLAQLGTPQEIYARPASPFVASFVGFDNLLAVQDVRESAGGLALDLGLTRPLWLPGARRGVDEVGQLAVRASDLLASPQAMPGSLALPQARVMDVQYLGGRHEALVHAGAVKLRVTLQAQDWSVPPAALVGPQTLHLQFAAQRCVLLAATPAKQHSQAQPAIAG</sequence>
<organism evidence="8 9">
    <name type="scientific">Pseudomonas putida</name>
    <name type="common">Arthrobacter siderocapsulatus</name>
    <dbReference type="NCBI Taxonomy" id="303"/>
    <lineage>
        <taxon>Bacteria</taxon>
        <taxon>Pseudomonadati</taxon>
        <taxon>Pseudomonadota</taxon>
        <taxon>Gammaproteobacteria</taxon>
        <taxon>Pseudomonadales</taxon>
        <taxon>Pseudomonadaceae</taxon>
        <taxon>Pseudomonas</taxon>
    </lineage>
</organism>
<dbReference type="AlphaFoldDB" id="A0A4D6X763"/>
<dbReference type="OrthoDB" id="9802264at2"/>
<dbReference type="InterPro" id="IPR017871">
    <property type="entry name" value="ABC_transporter-like_CS"/>
</dbReference>